<protein>
    <recommendedName>
        <fullName evidence="13">Protein kinase domain-containing protein</fullName>
    </recommendedName>
</protein>
<keyword evidence="2" id="KW-0808">Transferase</keyword>
<evidence type="ECO:0000256" key="6">
    <source>
        <dbReference type="ARBA" id="ARBA00022777"/>
    </source>
</evidence>
<keyword evidence="10" id="KW-0829">Tyrosine-protein kinase</keyword>
<dbReference type="InterPro" id="IPR001245">
    <property type="entry name" value="Ser-Thr/Tyr_kinase_cat_dom"/>
</dbReference>
<evidence type="ECO:0000256" key="10">
    <source>
        <dbReference type="ARBA" id="ARBA00023137"/>
    </source>
</evidence>
<evidence type="ECO:0000313" key="15">
    <source>
        <dbReference type="Proteomes" id="UP001562425"/>
    </source>
</evidence>
<dbReference type="PRINTS" id="PR00109">
    <property type="entry name" value="TYRKINASE"/>
</dbReference>
<dbReference type="PROSITE" id="PS00109">
    <property type="entry name" value="PROTEIN_KINASE_TYR"/>
    <property type="match status" value="1"/>
</dbReference>
<dbReference type="InterPro" id="IPR008266">
    <property type="entry name" value="Tyr_kinase_AS"/>
</dbReference>
<dbReference type="PANTHER" id="PTHR24416">
    <property type="entry name" value="TYROSINE-PROTEIN KINASE RECEPTOR"/>
    <property type="match status" value="1"/>
</dbReference>
<gene>
    <name evidence="14" type="ORF">pipiens_016487</name>
</gene>
<evidence type="ECO:0000313" key="14">
    <source>
        <dbReference type="EMBL" id="KAL1377098.1"/>
    </source>
</evidence>
<dbReference type="GO" id="GO:0051130">
    <property type="term" value="P:positive regulation of cellular component organization"/>
    <property type="evidence" value="ECO:0007669"/>
    <property type="project" value="UniProtKB-ARBA"/>
</dbReference>
<dbReference type="SUPFAM" id="SSF56112">
    <property type="entry name" value="Protein kinase-like (PK-like)"/>
    <property type="match status" value="1"/>
</dbReference>
<keyword evidence="4" id="KW-0732">Signal</keyword>
<dbReference type="GO" id="GO:0048468">
    <property type="term" value="P:cell development"/>
    <property type="evidence" value="ECO:0007669"/>
    <property type="project" value="UniProtKB-ARBA"/>
</dbReference>
<dbReference type="SMART" id="SM00219">
    <property type="entry name" value="TyrKc"/>
    <property type="match status" value="1"/>
</dbReference>
<evidence type="ECO:0000256" key="8">
    <source>
        <dbReference type="ARBA" id="ARBA00022989"/>
    </source>
</evidence>
<organism evidence="14 15">
    <name type="scientific">Culex pipiens pipiens</name>
    <name type="common">Northern house mosquito</name>
    <dbReference type="NCBI Taxonomy" id="38569"/>
    <lineage>
        <taxon>Eukaryota</taxon>
        <taxon>Metazoa</taxon>
        <taxon>Ecdysozoa</taxon>
        <taxon>Arthropoda</taxon>
        <taxon>Hexapoda</taxon>
        <taxon>Insecta</taxon>
        <taxon>Pterygota</taxon>
        <taxon>Neoptera</taxon>
        <taxon>Endopterygota</taxon>
        <taxon>Diptera</taxon>
        <taxon>Nematocera</taxon>
        <taxon>Culicoidea</taxon>
        <taxon>Culicidae</taxon>
        <taxon>Culicinae</taxon>
        <taxon>Culicini</taxon>
        <taxon>Culex</taxon>
        <taxon>Culex</taxon>
    </lineage>
</organism>
<dbReference type="GO" id="GO:0004714">
    <property type="term" value="F:transmembrane receptor protein tyrosine kinase activity"/>
    <property type="evidence" value="ECO:0007669"/>
    <property type="project" value="UniProtKB-EC"/>
</dbReference>
<dbReference type="InterPro" id="IPR011009">
    <property type="entry name" value="Kinase-like_dom_sf"/>
</dbReference>
<feature type="non-terminal residue" evidence="14">
    <location>
        <position position="128"/>
    </location>
</feature>
<reference evidence="14 15" key="1">
    <citation type="submission" date="2024-05" db="EMBL/GenBank/DDBJ databases">
        <title>Culex pipiens pipiens assembly and annotation.</title>
        <authorList>
            <person name="Alout H."/>
            <person name="Durand T."/>
        </authorList>
    </citation>
    <scope>NUCLEOTIDE SEQUENCE [LARGE SCALE GENOMIC DNA]</scope>
    <source>
        <strain evidence="14">HA-2024</strain>
        <tissue evidence="14">Whole body</tissue>
    </source>
</reference>
<dbReference type="PANTHER" id="PTHR24416:SF550">
    <property type="entry name" value="FIBROBLAST GROWTH FACTOR RECEPTOR HOMOLOG 1-RELATED"/>
    <property type="match status" value="1"/>
</dbReference>
<proteinExistence type="predicted"/>
<dbReference type="AlphaFoldDB" id="A0ABD1CL65"/>
<evidence type="ECO:0000256" key="2">
    <source>
        <dbReference type="ARBA" id="ARBA00022679"/>
    </source>
</evidence>
<keyword evidence="8" id="KW-1133">Transmembrane helix</keyword>
<evidence type="ECO:0000256" key="1">
    <source>
        <dbReference type="ARBA" id="ARBA00004308"/>
    </source>
</evidence>
<feature type="domain" description="Protein kinase" evidence="13">
    <location>
        <begin position="1"/>
        <end position="128"/>
    </location>
</feature>
<dbReference type="InterPro" id="IPR000719">
    <property type="entry name" value="Prot_kinase_dom"/>
</dbReference>
<dbReference type="InterPro" id="IPR020635">
    <property type="entry name" value="Tyr_kinase_cat_dom"/>
</dbReference>
<keyword evidence="11" id="KW-0675">Receptor</keyword>
<dbReference type="GO" id="GO:0012505">
    <property type="term" value="C:endomembrane system"/>
    <property type="evidence" value="ECO:0007669"/>
    <property type="project" value="UniProtKB-SubCell"/>
</dbReference>
<evidence type="ECO:0000256" key="12">
    <source>
        <dbReference type="ARBA" id="ARBA00051243"/>
    </source>
</evidence>
<evidence type="ECO:0000256" key="11">
    <source>
        <dbReference type="ARBA" id="ARBA00023170"/>
    </source>
</evidence>
<dbReference type="EMBL" id="JBEHCU010011187">
    <property type="protein sequence ID" value="KAL1377098.1"/>
    <property type="molecule type" value="Genomic_DNA"/>
</dbReference>
<keyword evidence="7" id="KW-0067">ATP-binding</keyword>
<name>A0ABD1CL65_CULPP</name>
<keyword evidence="9" id="KW-0472">Membrane</keyword>
<dbReference type="GO" id="GO:0005524">
    <property type="term" value="F:ATP binding"/>
    <property type="evidence" value="ECO:0007669"/>
    <property type="project" value="UniProtKB-KW"/>
</dbReference>
<evidence type="ECO:0000256" key="9">
    <source>
        <dbReference type="ARBA" id="ARBA00023136"/>
    </source>
</evidence>
<evidence type="ECO:0000256" key="7">
    <source>
        <dbReference type="ARBA" id="ARBA00022840"/>
    </source>
</evidence>
<evidence type="ECO:0000259" key="13">
    <source>
        <dbReference type="PROSITE" id="PS50011"/>
    </source>
</evidence>
<evidence type="ECO:0000256" key="3">
    <source>
        <dbReference type="ARBA" id="ARBA00022692"/>
    </source>
</evidence>
<comment type="catalytic activity">
    <reaction evidence="12">
        <text>L-tyrosyl-[protein] + ATP = O-phospho-L-tyrosyl-[protein] + ADP + H(+)</text>
        <dbReference type="Rhea" id="RHEA:10596"/>
        <dbReference type="Rhea" id="RHEA-COMP:10136"/>
        <dbReference type="Rhea" id="RHEA-COMP:20101"/>
        <dbReference type="ChEBI" id="CHEBI:15378"/>
        <dbReference type="ChEBI" id="CHEBI:30616"/>
        <dbReference type="ChEBI" id="CHEBI:46858"/>
        <dbReference type="ChEBI" id="CHEBI:61978"/>
        <dbReference type="ChEBI" id="CHEBI:456216"/>
        <dbReference type="EC" id="2.7.10.1"/>
    </reaction>
</comment>
<comment type="subcellular location">
    <subcellularLocation>
        <location evidence="1">Endomembrane system</location>
    </subcellularLocation>
</comment>
<dbReference type="Pfam" id="PF07714">
    <property type="entry name" value="PK_Tyr_Ser-Thr"/>
    <property type="match status" value="1"/>
</dbReference>
<dbReference type="PROSITE" id="PS50011">
    <property type="entry name" value="PROTEIN_KINASE_DOM"/>
    <property type="match status" value="1"/>
</dbReference>
<evidence type="ECO:0000256" key="4">
    <source>
        <dbReference type="ARBA" id="ARBA00022729"/>
    </source>
</evidence>
<keyword evidence="5" id="KW-0547">Nucleotide-binding</keyword>
<dbReference type="InterPro" id="IPR050122">
    <property type="entry name" value="RTK"/>
</dbReference>
<sequence>MKLIHRDLAARNILVSEGLVMKIADFGLARDVHNQEYYRKMTSGKLPIRWMAPESLEERFFNTKSDVWSFGVLLWEIMTLGRDPYQFVADWHSFLEYLKQGHRLEQPTNSPDDIYQLMEACWEFNPEN</sequence>
<comment type="caution">
    <text evidence="14">The sequence shown here is derived from an EMBL/GenBank/DDBJ whole genome shotgun (WGS) entry which is preliminary data.</text>
</comment>
<dbReference type="GO" id="GO:0030182">
    <property type="term" value="P:neuron differentiation"/>
    <property type="evidence" value="ECO:0007669"/>
    <property type="project" value="UniProtKB-ARBA"/>
</dbReference>
<keyword evidence="3" id="KW-0812">Transmembrane</keyword>
<keyword evidence="15" id="KW-1185">Reference proteome</keyword>
<evidence type="ECO:0000256" key="5">
    <source>
        <dbReference type="ARBA" id="ARBA00022741"/>
    </source>
</evidence>
<accession>A0ABD1CL65</accession>
<dbReference type="FunFam" id="1.10.510.10:FF:001512">
    <property type="entry name" value="Receptor tyrosine-protein kinase erbB-2"/>
    <property type="match status" value="1"/>
</dbReference>
<keyword evidence="6" id="KW-0418">Kinase</keyword>
<dbReference type="Gene3D" id="1.10.510.10">
    <property type="entry name" value="Transferase(Phosphotransferase) domain 1"/>
    <property type="match status" value="1"/>
</dbReference>
<dbReference type="GO" id="GO:0050793">
    <property type="term" value="P:regulation of developmental process"/>
    <property type="evidence" value="ECO:0007669"/>
    <property type="project" value="UniProtKB-ARBA"/>
</dbReference>
<dbReference type="Proteomes" id="UP001562425">
    <property type="component" value="Unassembled WGS sequence"/>
</dbReference>